<evidence type="ECO:0000256" key="8">
    <source>
        <dbReference type="SAM" id="Coils"/>
    </source>
</evidence>
<evidence type="ECO:0000313" key="12">
    <source>
        <dbReference type="Proteomes" id="UP001595604"/>
    </source>
</evidence>
<name>A0ABV7IP99_9SPHN</name>
<dbReference type="Gene3D" id="3.30.565.10">
    <property type="entry name" value="Histidine kinase-like ATPase, C-terminal domain"/>
    <property type="match status" value="1"/>
</dbReference>
<dbReference type="RefSeq" id="WP_379509825.1">
    <property type="nucleotide sequence ID" value="NZ_JBHRTQ010000007.1"/>
</dbReference>
<keyword evidence="8" id="KW-0175">Coiled coil</keyword>
<dbReference type="Pfam" id="PF07536">
    <property type="entry name" value="HWE_HK"/>
    <property type="match status" value="1"/>
</dbReference>
<sequence length="331" mass="35578">MPGITQEPPSRWRDRLSRLILRQRSPARKLALTLAWLALATIVRWALDQGAMGVPFLTFYPVVLVSALLLGGRYAVLSAVASLLIARFLFSIDPLHMAETPVRVAMFLLYCLTVSIVVVVGAFVRQLLLESEAHIDQAEAFNAELQHRARNARQVLRALIGRRPAPGEDAATYHANLVGRLEAYGKASDLLRHGAIDSAGLGELVATATAPFDDGRIRRSGPDCRLHKATAMALVMALHELATNAVKYGALSAAAGTVAITWQVLGAGLIGLEWREDGGPSVIPPVKRGMGSRLLRPHGGLAEVAFDWNPAGLVCRMKLNGETAAASYTAT</sequence>
<evidence type="ECO:0000256" key="1">
    <source>
        <dbReference type="ARBA" id="ARBA00000085"/>
    </source>
</evidence>
<dbReference type="PANTHER" id="PTHR41523">
    <property type="entry name" value="TWO-COMPONENT SYSTEM SENSOR PROTEIN"/>
    <property type="match status" value="1"/>
</dbReference>
<dbReference type="GO" id="GO:0004673">
    <property type="term" value="F:protein histidine kinase activity"/>
    <property type="evidence" value="ECO:0007669"/>
    <property type="project" value="UniProtKB-EC"/>
</dbReference>
<keyword evidence="12" id="KW-1185">Reference proteome</keyword>
<organism evidence="11 12">
    <name type="scientific">Novosphingobium bradum</name>
    <dbReference type="NCBI Taxonomy" id="1737444"/>
    <lineage>
        <taxon>Bacteria</taxon>
        <taxon>Pseudomonadati</taxon>
        <taxon>Pseudomonadota</taxon>
        <taxon>Alphaproteobacteria</taxon>
        <taxon>Sphingomonadales</taxon>
        <taxon>Sphingomonadaceae</taxon>
        <taxon>Novosphingobium</taxon>
    </lineage>
</organism>
<feature type="transmembrane region" description="Helical" evidence="9">
    <location>
        <begin position="102"/>
        <end position="124"/>
    </location>
</feature>
<dbReference type="InterPro" id="IPR036890">
    <property type="entry name" value="HATPase_C_sf"/>
</dbReference>
<keyword evidence="9" id="KW-1133">Transmembrane helix</keyword>
<keyword evidence="5" id="KW-0547">Nucleotide-binding</keyword>
<evidence type="ECO:0000313" key="11">
    <source>
        <dbReference type="EMBL" id="MFC3174470.1"/>
    </source>
</evidence>
<feature type="transmembrane region" description="Helical" evidence="9">
    <location>
        <begin position="59"/>
        <end position="90"/>
    </location>
</feature>
<evidence type="ECO:0000256" key="5">
    <source>
        <dbReference type="ARBA" id="ARBA00022741"/>
    </source>
</evidence>
<keyword evidence="7" id="KW-0067">ATP-binding</keyword>
<keyword evidence="9" id="KW-0472">Membrane</keyword>
<evidence type="ECO:0000256" key="7">
    <source>
        <dbReference type="ARBA" id="ARBA00022840"/>
    </source>
</evidence>
<evidence type="ECO:0000256" key="3">
    <source>
        <dbReference type="ARBA" id="ARBA00022553"/>
    </source>
</evidence>
<accession>A0ABV7IP99</accession>
<keyword evidence="6 11" id="KW-0418">Kinase</keyword>
<feature type="transmembrane region" description="Helical" evidence="9">
    <location>
        <begin position="30"/>
        <end position="47"/>
    </location>
</feature>
<feature type="coiled-coil region" evidence="8">
    <location>
        <begin position="135"/>
        <end position="162"/>
    </location>
</feature>
<reference evidence="12" key="1">
    <citation type="journal article" date="2019" name="Int. J. Syst. Evol. Microbiol.">
        <title>The Global Catalogue of Microorganisms (GCM) 10K type strain sequencing project: providing services to taxonomists for standard genome sequencing and annotation.</title>
        <authorList>
            <consortium name="The Broad Institute Genomics Platform"/>
            <consortium name="The Broad Institute Genome Sequencing Center for Infectious Disease"/>
            <person name="Wu L."/>
            <person name="Ma J."/>
        </authorList>
    </citation>
    <scope>NUCLEOTIDE SEQUENCE [LARGE SCALE GENOMIC DNA]</scope>
    <source>
        <strain evidence="12">KCTC 42984</strain>
    </source>
</reference>
<evidence type="ECO:0000256" key="9">
    <source>
        <dbReference type="SAM" id="Phobius"/>
    </source>
</evidence>
<dbReference type="EMBL" id="JBHRTQ010000007">
    <property type="protein sequence ID" value="MFC3174470.1"/>
    <property type="molecule type" value="Genomic_DNA"/>
</dbReference>
<feature type="domain" description="Signal transduction histidine kinase HWE region" evidence="10">
    <location>
        <begin position="144"/>
        <end position="223"/>
    </location>
</feature>
<evidence type="ECO:0000256" key="4">
    <source>
        <dbReference type="ARBA" id="ARBA00022679"/>
    </source>
</evidence>
<dbReference type="SMART" id="SM00911">
    <property type="entry name" value="HWE_HK"/>
    <property type="match status" value="1"/>
</dbReference>
<dbReference type="Proteomes" id="UP001595604">
    <property type="component" value="Unassembled WGS sequence"/>
</dbReference>
<dbReference type="PANTHER" id="PTHR41523:SF7">
    <property type="entry name" value="HISTIDINE KINASE"/>
    <property type="match status" value="1"/>
</dbReference>
<evidence type="ECO:0000256" key="6">
    <source>
        <dbReference type="ARBA" id="ARBA00022777"/>
    </source>
</evidence>
<dbReference type="InterPro" id="IPR011102">
    <property type="entry name" value="Sig_transdc_His_kinase_HWE"/>
</dbReference>
<proteinExistence type="predicted"/>
<keyword evidence="4 11" id="KW-0808">Transferase</keyword>
<dbReference type="EC" id="2.7.13.3" evidence="2"/>
<evidence type="ECO:0000259" key="10">
    <source>
        <dbReference type="SMART" id="SM00911"/>
    </source>
</evidence>
<comment type="caution">
    <text evidence="11">The sequence shown here is derived from an EMBL/GenBank/DDBJ whole genome shotgun (WGS) entry which is preliminary data.</text>
</comment>
<protein>
    <recommendedName>
        <fullName evidence="2">histidine kinase</fullName>
        <ecNumber evidence="2">2.7.13.3</ecNumber>
    </recommendedName>
</protein>
<keyword evidence="3" id="KW-0597">Phosphoprotein</keyword>
<evidence type="ECO:0000256" key="2">
    <source>
        <dbReference type="ARBA" id="ARBA00012438"/>
    </source>
</evidence>
<gene>
    <name evidence="11" type="ORF">ACFOD9_09410</name>
</gene>
<keyword evidence="9" id="KW-0812">Transmembrane</keyword>
<comment type="catalytic activity">
    <reaction evidence="1">
        <text>ATP + protein L-histidine = ADP + protein N-phospho-L-histidine.</text>
        <dbReference type="EC" id="2.7.13.3"/>
    </reaction>
</comment>